<dbReference type="InterPro" id="IPR006044">
    <property type="entry name" value="11S_seedstore_pln"/>
</dbReference>
<dbReference type="Proteomes" id="UP001188597">
    <property type="component" value="Unassembled WGS sequence"/>
</dbReference>
<gene>
    <name evidence="7" type="ORF">RJ639_000006</name>
</gene>
<keyword evidence="8" id="KW-1185">Reference proteome</keyword>
<evidence type="ECO:0000313" key="7">
    <source>
        <dbReference type="EMBL" id="KAK3043117.1"/>
    </source>
</evidence>
<name>A0AA88XAJ3_9ASTE</name>
<feature type="non-terminal residue" evidence="7">
    <location>
        <position position="1"/>
    </location>
</feature>
<evidence type="ECO:0000256" key="3">
    <source>
        <dbReference type="ARBA" id="ARBA00023129"/>
    </source>
</evidence>
<keyword evidence="4" id="KW-1015">Disulfide bond</keyword>
<feature type="compositionally biased region" description="Basic and acidic residues" evidence="5">
    <location>
        <begin position="347"/>
        <end position="356"/>
    </location>
</feature>
<accession>A0AA88XAJ3</accession>
<sequence length="392" mass="43802">MFPGCPETYQSSQQSESEGGGQGQRWSRDQHQKIREVRQGDIIAVPAGVAHWTYNDGNSQLVTVVVHDTSNNENQLDQNLRRFFLAGNQQGRQPGSFGGQEQSIGNNIFQGFDTEILAEAFGINRETARRLQSENDERGNIVRVENGLRVLRPTGSEEEEGRPWRSNGMEETSCSVRIKENIANPGRADVYSARGGRISTINSLNLPILKKLQLSAERGVLYRNAMVAPHWNINAHSVMFVIGGSARVQIVGNARRPAFDGEVREGQFIVIPQNFAVVKQAGNQGFEWISFKTNDLAKTSPLAGRTSVIRAMPEEVLANAYQIPREEARRLKYNREEVTILSPKSTSQERGDHLDEPEYYEGNENEAAGDAHYEVGFFDFGCTCEEKRELEG</sequence>
<dbReference type="PANTHER" id="PTHR31189:SF80">
    <property type="entry name" value="OS02G0456100 PROTEIN"/>
    <property type="match status" value="1"/>
</dbReference>
<dbReference type="InterPro" id="IPR011051">
    <property type="entry name" value="RmlC_Cupin_sf"/>
</dbReference>
<keyword evidence="2" id="KW-0758">Storage protein</keyword>
<comment type="caution">
    <text evidence="7">The sequence shown here is derived from an EMBL/GenBank/DDBJ whole genome shotgun (WGS) entry which is preliminary data.</text>
</comment>
<dbReference type="PRINTS" id="PR00439">
    <property type="entry name" value="11SGLOBULIN"/>
</dbReference>
<evidence type="ECO:0000256" key="4">
    <source>
        <dbReference type="ARBA" id="ARBA00023157"/>
    </source>
</evidence>
<evidence type="ECO:0000256" key="1">
    <source>
        <dbReference type="ARBA" id="ARBA00007178"/>
    </source>
</evidence>
<feature type="domain" description="Cupin type-1" evidence="6">
    <location>
        <begin position="2"/>
        <end position="129"/>
    </location>
</feature>
<reference evidence="7" key="1">
    <citation type="submission" date="2022-12" db="EMBL/GenBank/DDBJ databases">
        <title>Draft genome assemblies for two species of Escallonia (Escalloniales).</title>
        <authorList>
            <person name="Chanderbali A."/>
            <person name="Dervinis C."/>
            <person name="Anghel I."/>
            <person name="Soltis D."/>
            <person name="Soltis P."/>
            <person name="Zapata F."/>
        </authorList>
    </citation>
    <scope>NUCLEOTIDE SEQUENCE</scope>
    <source>
        <strain evidence="7">UCBG64.0493</strain>
        <tissue evidence="7">Leaf</tissue>
    </source>
</reference>
<dbReference type="InterPro" id="IPR014710">
    <property type="entry name" value="RmlC-like_jellyroll"/>
</dbReference>
<feature type="region of interest" description="Disordered" evidence="5">
    <location>
        <begin position="1"/>
        <end position="30"/>
    </location>
</feature>
<protein>
    <recommendedName>
        <fullName evidence="6">Cupin type-1 domain-containing protein</fullName>
    </recommendedName>
</protein>
<feature type="region of interest" description="Disordered" evidence="5">
    <location>
        <begin position="340"/>
        <end position="359"/>
    </location>
</feature>
<dbReference type="EMBL" id="JAVXUP010000010">
    <property type="protein sequence ID" value="KAK3043117.1"/>
    <property type="molecule type" value="Genomic_DNA"/>
</dbReference>
<organism evidence="7 8">
    <name type="scientific">Escallonia herrerae</name>
    <dbReference type="NCBI Taxonomy" id="1293975"/>
    <lineage>
        <taxon>Eukaryota</taxon>
        <taxon>Viridiplantae</taxon>
        <taxon>Streptophyta</taxon>
        <taxon>Embryophyta</taxon>
        <taxon>Tracheophyta</taxon>
        <taxon>Spermatophyta</taxon>
        <taxon>Magnoliopsida</taxon>
        <taxon>eudicotyledons</taxon>
        <taxon>Gunneridae</taxon>
        <taxon>Pentapetalae</taxon>
        <taxon>asterids</taxon>
        <taxon>campanulids</taxon>
        <taxon>Escalloniales</taxon>
        <taxon>Escalloniaceae</taxon>
        <taxon>Escallonia</taxon>
    </lineage>
</organism>
<dbReference type="FunFam" id="2.60.120.10:FF:000073">
    <property type="entry name" value="Glycinin G1"/>
    <property type="match status" value="1"/>
</dbReference>
<dbReference type="SMART" id="SM00835">
    <property type="entry name" value="Cupin_1"/>
    <property type="match status" value="2"/>
</dbReference>
<dbReference type="Pfam" id="PF00190">
    <property type="entry name" value="Cupin_1"/>
    <property type="match status" value="2"/>
</dbReference>
<dbReference type="CDD" id="cd02242">
    <property type="entry name" value="cupin_11S_legumin_N"/>
    <property type="match status" value="1"/>
</dbReference>
<feature type="domain" description="Cupin type-1" evidence="6">
    <location>
        <begin position="180"/>
        <end position="329"/>
    </location>
</feature>
<evidence type="ECO:0000256" key="5">
    <source>
        <dbReference type="SAM" id="MobiDB-lite"/>
    </source>
</evidence>
<proteinExistence type="inferred from homology"/>
<dbReference type="AlphaFoldDB" id="A0AA88XAJ3"/>
<evidence type="ECO:0000313" key="8">
    <source>
        <dbReference type="Proteomes" id="UP001188597"/>
    </source>
</evidence>
<dbReference type="Gene3D" id="2.60.120.10">
    <property type="entry name" value="Jelly Rolls"/>
    <property type="match status" value="2"/>
</dbReference>
<dbReference type="InterPro" id="IPR050253">
    <property type="entry name" value="Seed_Storage-Functional"/>
</dbReference>
<keyword evidence="3" id="KW-0708">Seed storage protein</keyword>
<evidence type="ECO:0000259" key="6">
    <source>
        <dbReference type="SMART" id="SM00835"/>
    </source>
</evidence>
<dbReference type="GO" id="GO:0045735">
    <property type="term" value="F:nutrient reservoir activity"/>
    <property type="evidence" value="ECO:0007669"/>
    <property type="project" value="UniProtKB-KW"/>
</dbReference>
<evidence type="ECO:0000256" key="2">
    <source>
        <dbReference type="ARBA" id="ARBA00022761"/>
    </source>
</evidence>
<dbReference type="SUPFAM" id="SSF51182">
    <property type="entry name" value="RmlC-like cupins"/>
    <property type="match status" value="1"/>
</dbReference>
<dbReference type="InterPro" id="IPR006045">
    <property type="entry name" value="Cupin_1"/>
</dbReference>
<dbReference type="PANTHER" id="PTHR31189">
    <property type="entry name" value="OS03G0336100 PROTEIN-RELATED"/>
    <property type="match status" value="1"/>
</dbReference>
<dbReference type="CDD" id="cd02243">
    <property type="entry name" value="cupin_11S_legumin_C"/>
    <property type="match status" value="1"/>
</dbReference>
<comment type="similarity">
    <text evidence="1">Belongs to the 11S seed storage protein (globulins) family.</text>
</comment>